<accession>A0A916VDD7</accession>
<dbReference type="RefSeq" id="WP_201310648.1">
    <property type="nucleotide sequence ID" value="NZ_BLYI01000027.1"/>
</dbReference>
<feature type="chain" id="PRO_5038539696" description="Lipoprotein" evidence="1">
    <location>
        <begin position="21"/>
        <end position="144"/>
    </location>
</feature>
<name>A0A916VDD7_9FIRM</name>
<evidence type="ECO:0000313" key="3">
    <source>
        <dbReference type="Proteomes" id="UP000613208"/>
    </source>
</evidence>
<dbReference type="EMBL" id="BLYI01000027">
    <property type="protein sequence ID" value="GFO84937.1"/>
    <property type="molecule type" value="Genomic_DNA"/>
</dbReference>
<proteinExistence type="predicted"/>
<gene>
    <name evidence="2" type="ORF">ANBU17_12840</name>
</gene>
<dbReference type="PROSITE" id="PS51257">
    <property type="entry name" value="PROKAR_LIPOPROTEIN"/>
    <property type="match status" value="1"/>
</dbReference>
<evidence type="ECO:0008006" key="4">
    <source>
        <dbReference type="Google" id="ProtNLM"/>
    </source>
</evidence>
<protein>
    <recommendedName>
        <fullName evidence="4">Lipoprotein</fullName>
    </recommendedName>
</protein>
<organism evidence="2 3">
    <name type="scientific">Anaerostipes butyraticus</name>
    <dbReference type="NCBI Taxonomy" id="645466"/>
    <lineage>
        <taxon>Bacteria</taxon>
        <taxon>Bacillati</taxon>
        <taxon>Bacillota</taxon>
        <taxon>Clostridia</taxon>
        <taxon>Lachnospirales</taxon>
        <taxon>Lachnospiraceae</taxon>
        <taxon>Anaerostipes</taxon>
    </lineage>
</organism>
<dbReference type="Proteomes" id="UP000613208">
    <property type="component" value="Unassembled WGS sequence"/>
</dbReference>
<evidence type="ECO:0000256" key="1">
    <source>
        <dbReference type="SAM" id="SignalP"/>
    </source>
</evidence>
<keyword evidence="3" id="KW-1185">Reference proteome</keyword>
<comment type="caution">
    <text evidence="2">The sequence shown here is derived from an EMBL/GenBank/DDBJ whole genome shotgun (WGS) entry which is preliminary data.</text>
</comment>
<feature type="signal peptide" evidence="1">
    <location>
        <begin position="1"/>
        <end position="20"/>
    </location>
</feature>
<sequence length="144" mass="16624">MRKILFILAVLCFLMCGCQKNENSDASEYQDELSKAQEITVVSEDTSKITRTITKDKDLKKFVNALDLEHWKLGELPDDAKKTGTFGFSQEETIKFGETKPDEKLYDVCEITMYDQPYIDLEIGDIHMVFQITEQTANDLNDYF</sequence>
<evidence type="ECO:0000313" key="2">
    <source>
        <dbReference type="EMBL" id="GFO84937.1"/>
    </source>
</evidence>
<reference evidence="2" key="1">
    <citation type="submission" date="2020-06" db="EMBL/GenBank/DDBJ databases">
        <title>Characterization of fructooligosaccharide metabolism and fructooligosaccharide-degrading enzymes in human commensal butyrate producers.</title>
        <authorList>
            <person name="Tanno H."/>
            <person name="Fujii T."/>
            <person name="Hirano K."/>
            <person name="Maeno S."/>
            <person name="Tonozuka T."/>
            <person name="Sakamoto M."/>
            <person name="Ohkuma M."/>
            <person name="Tochio T."/>
            <person name="Endo A."/>
        </authorList>
    </citation>
    <scope>NUCLEOTIDE SEQUENCE</scope>
    <source>
        <strain evidence="2">JCM 17466</strain>
    </source>
</reference>
<dbReference type="AlphaFoldDB" id="A0A916VDD7"/>
<keyword evidence="1" id="KW-0732">Signal</keyword>